<dbReference type="EMBL" id="JASNQZ010000004">
    <property type="protein sequence ID" value="KAL0958131.1"/>
    <property type="molecule type" value="Genomic_DNA"/>
</dbReference>
<dbReference type="Proteomes" id="UP001556367">
    <property type="component" value="Unassembled WGS sequence"/>
</dbReference>
<dbReference type="PANTHER" id="PTHR22767:SF2">
    <property type="entry name" value="N(ALPHA)-ACETYLTRANSFERASE 15_16, ISOFORM A"/>
    <property type="match status" value="1"/>
</dbReference>
<proteinExistence type="predicted"/>
<feature type="region of interest" description="Disordered" evidence="4">
    <location>
        <begin position="742"/>
        <end position="783"/>
    </location>
</feature>
<dbReference type="InterPro" id="IPR021183">
    <property type="entry name" value="NatA_aux_su"/>
</dbReference>
<feature type="compositionally biased region" description="Low complexity" evidence="4">
    <location>
        <begin position="432"/>
        <end position="444"/>
    </location>
</feature>
<evidence type="ECO:0000256" key="3">
    <source>
        <dbReference type="PROSITE-ProRule" id="PRU00339"/>
    </source>
</evidence>
<evidence type="ECO:0000256" key="2">
    <source>
        <dbReference type="ARBA" id="ARBA00022803"/>
    </source>
</evidence>
<keyword evidence="6" id="KW-1185">Reference proteome</keyword>
<dbReference type="Pfam" id="PF13181">
    <property type="entry name" value="TPR_8"/>
    <property type="match status" value="1"/>
</dbReference>
<dbReference type="PROSITE" id="PS50005">
    <property type="entry name" value="TPR"/>
    <property type="match status" value="1"/>
</dbReference>
<sequence length="1006" mass="110065">MAPSKRALPSKEAAIFKEILTQYEMRQLKKAIKNADLILKKFPEHGETLAMKGLCLTQSGKKDEGIELVKRGVRLDLMSHIVWHVYGLIHREDKNYEEALKSYTQALRFDRDNINILRDSAHLQTHLRAFDQLVDTRTSLIRLRPAVRHHWIGLAVAHHLNGNPIEAHKVLEHYESTLKNVPDYDVEHSETLLYHVRVLEDIGDLPSALSLLDINAKLRTIVDRTAIMESRARLLSGMKDPEAAHAWQALIEKNPDCTDYYRGFLASKGVHLDAPTPTARTQGLDILRSFAEQLPRATAPRRLALSLAEGAEFKSLLTPYLHAGLIKGIPSIFADLKSLYGDSEKRSIVQAVAEEFLAACTPPGSEAANSATQSVERDPSAYLWTLYFLAQHHSHRHRVPTSAPRFTTAPLIPTSRPIKAPRLLNSSEEDSSSSPGASSSATTTEAFAATSTFTAPASKRHSGVTAPLNLPEAISLLTTALTHTPTLPELHVLRSRVLKRAGDPIRAAAAVEEARRLDGQDRYLNWRSGIYALRTAGLEGLHDGPAAATQVWSFGLGLGHHSASGAGGAHTNGVNGTEPKAAGLPAKDADAIATRSREGAAQIEDAVRLLGMFTKKDPNNPIHPAADLEDMQSMLFLTEEAAAELRTGRVSMALKRYLTIDKVFGEIVDDQYDFHGYSLRKFTINIYLNLLKWEDQLRSHPAYVIAALQASRIYVAVHDNPAVLTAAAASVRLSDAEKKARKKAKKAAQKVQDDKKPAAGADDVVTDNGPTKDEDPDGLKALGAPDGLERAAKLLQPLQTYASSNVDVWIVVYDVAVRRKKYLQAVQALNRAKALDEHHPELHVRLVDLKQRVSNLPQSPPAPIGPLLTSSLEALFPADLTPEALNAQYLQQRSGSAPAAFAAARVLHKLGASREEVEGLVFATLQHVEGQATEPLDVKFALTVLGFLNGIGSARADEYREACAQRFELSTIFKTSKEISALKQRIKEEGLSEPGEALAEAEVTVP</sequence>
<comment type="caution">
    <text evidence="5">The sequence shown here is derived from an EMBL/GenBank/DDBJ whole genome shotgun (WGS) entry which is preliminary data.</text>
</comment>
<accession>A0ABR3JRE9</accession>
<dbReference type="Gene3D" id="1.25.40.1040">
    <property type="match status" value="3"/>
</dbReference>
<feature type="region of interest" description="Disordered" evidence="4">
    <location>
        <begin position="398"/>
        <end position="444"/>
    </location>
</feature>
<reference evidence="6" key="1">
    <citation type="submission" date="2024-06" db="EMBL/GenBank/DDBJ databases">
        <title>Multi-omics analyses provide insights into the biosynthesis of the anticancer antibiotic pleurotin in Hohenbuehelia grisea.</title>
        <authorList>
            <person name="Weaver J.A."/>
            <person name="Alberti F."/>
        </authorList>
    </citation>
    <scope>NUCLEOTIDE SEQUENCE [LARGE SCALE GENOMIC DNA]</scope>
    <source>
        <strain evidence="6">T-177</strain>
    </source>
</reference>
<evidence type="ECO:0000256" key="4">
    <source>
        <dbReference type="SAM" id="MobiDB-lite"/>
    </source>
</evidence>
<dbReference type="InterPro" id="IPR019734">
    <property type="entry name" value="TPR_rpt"/>
</dbReference>
<evidence type="ECO:0000256" key="1">
    <source>
        <dbReference type="ARBA" id="ARBA00022737"/>
    </source>
</evidence>
<dbReference type="InterPro" id="IPR011990">
    <property type="entry name" value="TPR-like_helical_dom_sf"/>
</dbReference>
<dbReference type="Pfam" id="PF12569">
    <property type="entry name" value="NatA_aux_su"/>
    <property type="match status" value="3"/>
</dbReference>
<keyword evidence="1" id="KW-0677">Repeat</keyword>
<dbReference type="PIRSF" id="PIRSF000422">
    <property type="entry name" value="N-terminal-AcTrfase-A_aux_su"/>
    <property type="match status" value="1"/>
</dbReference>
<keyword evidence="2 3" id="KW-0802">TPR repeat</keyword>
<dbReference type="SMART" id="SM00028">
    <property type="entry name" value="TPR"/>
    <property type="match status" value="5"/>
</dbReference>
<dbReference type="SUPFAM" id="SSF48452">
    <property type="entry name" value="TPR-like"/>
    <property type="match status" value="2"/>
</dbReference>
<protein>
    <submittedName>
        <fullName evidence="5">Uncharacterized protein</fullName>
    </submittedName>
</protein>
<evidence type="ECO:0000313" key="5">
    <source>
        <dbReference type="EMBL" id="KAL0958131.1"/>
    </source>
</evidence>
<dbReference type="Gene3D" id="1.25.40.1010">
    <property type="match status" value="1"/>
</dbReference>
<feature type="repeat" description="TPR" evidence="3">
    <location>
        <begin position="80"/>
        <end position="113"/>
    </location>
</feature>
<organism evidence="5 6">
    <name type="scientific">Hohenbuehelia grisea</name>
    <dbReference type="NCBI Taxonomy" id="104357"/>
    <lineage>
        <taxon>Eukaryota</taxon>
        <taxon>Fungi</taxon>
        <taxon>Dikarya</taxon>
        <taxon>Basidiomycota</taxon>
        <taxon>Agaricomycotina</taxon>
        <taxon>Agaricomycetes</taxon>
        <taxon>Agaricomycetidae</taxon>
        <taxon>Agaricales</taxon>
        <taxon>Pleurotineae</taxon>
        <taxon>Pleurotaceae</taxon>
        <taxon>Hohenbuehelia</taxon>
    </lineage>
</organism>
<gene>
    <name evidence="5" type="ORF">HGRIS_000299</name>
</gene>
<name>A0ABR3JRE9_9AGAR</name>
<evidence type="ECO:0000313" key="6">
    <source>
        <dbReference type="Proteomes" id="UP001556367"/>
    </source>
</evidence>
<dbReference type="PANTHER" id="PTHR22767">
    <property type="entry name" value="N-TERMINAL ACETYLTRANSFERASE-RELATED"/>
    <property type="match status" value="1"/>
</dbReference>